<keyword evidence="7" id="KW-0326">Glycosidase</keyword>
<dbReference type="Proteomes" id="UP001595955">
    <property type="component" value="Unassembled WGS sequence"/>
</dbReference>
<dbReference type="InterPro" id="IPR000845">
    <property type="entry name" value="Nucleoside_phosphorylase_d"/>
</dbReference>
<gene>
    <name evidence="7" type="primary">mtnN</name>
    <name evidence="7" type="ORF">ACFO3F_06175</name>
</gene>
<dbReference type="PANTHER" id="PTHR46832">
    <property type="entry name" value="5'-METHYLTHIOADENOSINE/S-ADENOSYLHOMOCYSTEINE NUCLEOSIDASE"/>
    <property type="match status" value="1"/>
</dbReference>
<keyword evidence="3" id="KW-0028">Amino-acid biosynthesis</keyword>
<comment type="pathway">
    <text evidence="1">Amino-acid biosynthesis; L-methionine biosynthesis via salvage pathway; S-methyl-5-thio-alpha-D-ribose 1-phosphate from S-methyl-5'-thioadenosine (hydrolase route): step 1/2.</text>
</comment>
<dbReference type="PANTHER" id="PTHR46832:SF1">
    <property type="entry name" value="5'-METHYLTHIOADENOSINE_S-ADENOSYLHOMOCYSTEINE NUCLEOSIDASE"/>
    <property type="match status" value="1"/>
</dbReference>
<evidence type="ECO:0000256" key="1">
    <source>
        <dbReference type="ARBA" id="ARBA00004945"/>
    </source>
</evidence>
<reference evidence="8" key="1">
    <citation type="journal article" date="2019" name="Int. J. Syst. Evol. Microbiol.">
        <title>The Global Catalogue of Microorganisms (GCM) 10K type strain sequencing project: providing services to taxonomists for standard genome sequencing and annotation.</title>
        <authorList>
            <consortium name="The Broad Institute Genomics Platform"/>
            <consortium name="The Broad Institute Genome Sequencing Center for Infectious Disease"/>
            <person name="Wu L."/>
            <person name="Ma J."/>
        </authorList>
    </citation>
    <scope>NUCLEOTIDE SEQUENCE [LARGE SCALE GENOMIC DNA]</scope>
    <source>
        <strain evidence="8">JCM 3369</strain>
    </source>
</reference>
<keyword evidence="8" id="KW-1185">Reference proteome</keyword>
<dbReference type="NCBIfam" id="TIGR01704">
    <property type="entry name" value="MTA_SAH-Nsdase"/>
    <property type="match status" value="1"/>
</dbReference>
<protein>
    <recommendedName>
        <fullName evidence="2">adenosylhomocysteine nucleosidase</fullName>
        <ecNumber evidence="2">3.2.2.9</ecNumber>
    </recommendedName>
</protein>
<evidence type="ECO:0000256" key="3">
    <source>
        <dbReference type="ARBA" id="ARBA00022605"/>
    </source>
</evidence>
<keyword evidence="5" id="KW-0486">Methionine biosynthesis</keyword>
<feature type="domain" description="Nucleoside phosphorylase" evidence="6">
    <location>
        <begin position="21"/>
        <end position="237"/>
    </location>
</feature>
<dbReference type="GO" id="GO:0008930">
    <property type="term" value="F:methylthioadenosine nucleosidase activity"/>
    <property type="evidence" value="ECO:0007669"/>
    <property type="project" value="UniProtKB-EC"/>
</dbReference>
<dbReference type="SUPFAM" id="SSF53167">
    <property type="entry name" value="Purine and uridine phosphorylases"/>
    <property type="match status" value="1"/>
</dbReference>
<dbReference type="Gene3D" id="3.40.50.1580">
    <property type="entry name" value="Nucleoside phosphorylase domain"/>
    <property type="match status" value="1"/>
</dbReference>
<dbReference type="InterPro" id="IPR010049">
    <property type="entry name" value="MTA_SAH_Nsdase"/>
</dbReference>
<dbReference type="CDD" id="cd09008">
    <property type="entry name" value="MTAN"/>
    <property type="match status" value="1"/>
</dbReference>
<comment type="caution">
    <text evidence="7">The sequence shown here is derived from an EMBL/GenBank/DDBJ whole genome shotgun (WGS) entry which is preliminary data.</text>
</comment>
<name>A0ABV9D9I5_9MICO</name>
<dbReference type="Pfam" id="PF01048">
    <property type="entry name" value="PNP_UDP_1"/>
    <property type="match status" value="1"/>
</dbReference>
<dbReference type="EMBL" id="JBHSGF010000003">
    <property type="protein sequence ID" value="MFC4554828.1"/>
    <property type="molecule type" value="Genomic_DNA"/>
</dbReference>
<dbReference type="RefSeq" id="WP_241237090.1">
    <property type="nucleotide sequence ID" value="NZ_CP033325.1"/>
</dbReference>
<evidence type="ECO:0000256" key="4">
    <source>
        <dbReference type="ARBA" id="ARBA00022801"/>
    </source>
</evidence>
<evidence type="ECO:0000256" key="5">
    <source>
        <dbReference type="ARBA" id="ARBA00023167"/>
    </source>
</evidence>
<evidence type="ECO:0000259" key="6">
    <source>
        <dbReference type="Pfam" id="PF01048"/>
    </source>
</evidence>
<accession>A0ABV9D9I5</accession>
<evidence type="ECO:0000256" key="2">
    <source>
        <dbReference type="ARBA" id="ARBA00011974"/>
    </source>
</evidence>
<sequence>MSPERTPVLSPAPPNATTVDAVIITAMDSELAPFERRASDLSTPRQVGHARTSLATVSGRRLLLVRSGIGTVNAAVATALAVHAVRTSIVVSSGSAGGLGVGVRVGDVVVGSDYTYSDADATAFGYTLGQVPGMPVSYPGAPALVERAKARSGVLVGQMVTSDSFVDARMVDHVRAAFPHALTTDMESAAIAQACHSFGLPFVSVRGISDLCGPSAGEAFNLAVDDVAALAADLALDLATGQSAS</sequence>
<proteinExistence type="predicted"/>
<dbReference type="GO" id="GO:0008782">
    <property type="term" value="F:adenosylhomocysteine nucleosidase activity"/>
    <property type="evidence" value="ECO:0007669"/>
    <property type="project" value="UniProtKB-EC"/>
</dbReference>
<keyword evidence="4 7" id="KW-0378">Hydrolase</keyword>
<dbReference type="EC" id="3.2.2.9" evidence="2"/>
<evidence type="ECO:0000313" key="8">
    <source>
        <dbReference type="Proteomes" id="UP001595955"/>
    </source>
</evidence>
<evidence type="ECO:0000313" key="7">
    <source>
        <dbReference type="EMBL" id="MFC4554828.1"/>
    </source>
</evidence>
<organism evidence="7 8">
    <name type="scientific">Georgenia faecalis</name>
    <dbReference type="NCBI Taxonomy" id="2483799"/>
    <lineage>
        <taxon>Bacteria</taxon>
        <taxon>Bacillati</taxon>
        <taxon>Actinomycetota</taxon>
        <taxon>Actinomycetes</taxon>
        <taxon>Micrococcales</taxon>
        <taxon>Bogoriellaceae</taxon>
        <taxon>Georgenia</taxon>
    </lineage>
</organism>
<dbReference type="InterPro" id="IPR035994">
    <property type="entry name" value="Nucleoside_phosphorylase_sf"/>
</dbReference>